<dbReference type="SMART" id="SM00554">
    <property type="entry name" value="FAS1"/>
    <property type="match status" value="2"/>
</dbReference>
<dbReference type="PROSITE" id="PS50213">
    <property type="entry name" value="FAS1"/>
    <property type="match status" value="2"/>
</dbReference>
<dbReference type="AlphaFoldDB" id="A0A5Q4BTF3"/>
<dbReference type="PANTHER" id="PTHR10900">
    <property type="entry name" value="PERIOSTIN-RELATED"/>
    <property type="match status" value="1"/>
</dbReference>
<evidence type="ECO:0000313" key="4">
    <source>
        <dbReference type="Proteomes" id="UP000326340"/>
    </source>
</evidence>
<dbReference type="InterPro" id="IPR036378">
    <property type="entry name" value="FAS1_dom_sf"/>
</dbReference>
<dbReference type="Pfam" id="PF02469">
    <property type="entry name" value="Fasciclin"/>
    <property type="match status" value="2"/>
</dbReference>
<feature type="signal peptide" evidence="1">
    <location>
        <begin position="1"/>
        <end position="15"/>
    </location>
</feature>
<dbReference type="InterPro" id="IPR000782">
    <property type="entry name" value="FAS1_domain"/>
</dbReference>
<feature type="domain" description="FAS1" evidence="2">
    <location>
        <begin position="238"/>
        <end position="393"/>
    </location>
</feature>
<dbReference type="SUPFAM" id="SSF82153">
    <property type="entry name" value="FAS1 domain"/>
    <property type="match status" value="2"/>
</dbReference>
<name>A0A5Q4BTF3_9PEZI</name>
<evidence type="ECO:0000313" key="3">
    <source>
        <dbReference type="EMBL" id="TQN70342.1"/>
    </source>
</evidence>
<evidence type="ECO:0000256" key="1">
    <source>
        <dbReference type="SAM" id="SignalP"/>
    </source>
</evidence>
<keyword evidence="4" id="KW-1185">Reference proteome</keyword>
<reference evidence="3 4" key="1">
    <citation type="journal article" date="2019" name="Sci. Rep.">
        <title>Colletotrichum shisoi sp. nov., an anthracnose pathogen of Perilla frutescens in Japan: molecular phylogenetic, morphological and genomic evidence.</title>
        <authorList>
            <person name="Gan P."/>
            <person name="Tsushima A."/>
            <person name="Hiroyama R."/>
            <person name="Narusaka M."/>
            <person name="Takano Y."/>
            <person name="Narusaka Y."/>
            <person name="Kawaradani M."/>
            <person name="Damm U."/>
            <person name="Shirasu K."/>
        </authorList>
    </citation>
    <scope>NUCLEOTIDE SEQUENCE [LARGE SCALE GENOMIC DNA]</scope>
    <source>
        <strain evidence="3 4">PG-2018a</strain>
    </source>
</reference>
<keyword evidence="1" id="KW-0732">Signal</keyword>
<dbReference type="InterPro" id="IPR050904">
    <property type="entry name" value="Adhesion/Biosynth-related"/>
</dbReference>
<gene>
    <name evidence="3" type="primary">AurS-2</name>
    <name evidence="3" type="ORF">CSHISOI_03847</name>
</gene>
<organism evidence="3 4">
    <name type="scientific">Colletotrichum shisoi</name>
    <dbReference type="NCBI Taxonomy" id="2078593"/>
    <lineage>
        <taxon>Eukaryota</taxon>
        <taxon>Fungi</taxon>
        <taxon>Dikarya</taxon>
        <taxon>Ascomycota</taxon>
        <taxon>Pezizomycotina</taxon>
        <taxon>Sordariomycetes</taxon>
        <taxon>Hypocreomycetidae</taxon>
        <taxon>Glomerellales</taxon>
        <taxon>Glomerellaceae</taxon>
        <taxon>Colletotrichum</taxon>
        <taxon>Colletotrichum destructivum species complex</taxon>
    </lineage>
</organism>
<dbReference type="PANTHER" id="PTHR10900:SF125">
    <property type="entry name" value="FAS1 DOMAIN-CONTAINING PROTEIN YLR001C"/>
    <property type="match status" value="1"/>
</dbReference>
<dbReference type="Proteomes" id="UP000326340">
    <property type="component" value="Unassembled WGS sequence"/>
</dbReference>
<feature type="chain" id="PRO_5024802967" evidence="1">
    <location>
        <begin position="16"/>
        <end position="436"/>
    </location>
</feature>
<proteinExistence type="predicted"/>
<dbReference type="EMBL" id="PUHP01000398">
    <property type="protein sequence ID" value="TQN70342.1"/>
    <property type="molecule type" value="Genomic_DNA"/>
</dbReference>
<comment type="caution">
    <text evidence="3">The sequence shown here is derived from an EMBL/GenBank/DDBJ whole genome shotgun (WGS) entry which is preliminary data.</text>
</comment>
<dbReference type="OrthoDB" id="7700931at2759"/>
<dbReference type="Gene3D" id="2.30.180.10">
    <property type="entry name" value="FAS1 domain"/>
    <property type="match status" value="2"/>
</dbReference>
<sequence length="436" mass="48426">MKSLTALSCVALANAFILPDPRIFEQAAIKNNHRPDQASWWDRVPSKDSIVNTVDDGIDSLSAHIESALHSLADTVENKFDHLLEEDEVFNEPRPSSKTLYDIISESEHSTEFAKLVDGYEDIVNVLKSTEANHTLFVPTNSAFEHIPKHKKPGKEVIEAILKYHVGVGEYDAKRVLRTHTLPTLLNEPFLGDKPQRLRTSVGLGGVRINFYAKVVAVNIRAKNGVIHAVNSLIIPPPMVGRELTLLPSQFSTLLLAYEKTDFVNFIHGVKSTGTTVFAPSNNAFARLGPKANAFLFNTDLGLKYLKALLKYQIVANATLYSDAFYRPDDKRDANVMDHYHVDLPTLLDGKNIAVDVATWGGWSKVKLNGYIPIVVADGVARNGVIHVPGRVPIPPHKHKTDDVDGEISVEDLKERLSEYVDDDKKKDADWLDGEL</sequence>
<protein>
    <submittedName>
        <fullName evidence="3">Aurofusarin biosynthesis cluster protein S</fullName>
    </submittedName>
</protein>
<accession>A0A5Q4BTF3</accession>
<evidence type="ECO:0000259" key="2">
    <source>
        <dbReference type="PROSITE" id="PS50213"/>
    </source>
</evidence>
<feature type="domain" description="FAS1" evidence="2">
    <location>
        <begin position="97"/>
        <end position="234"/>
    </location>
</feature>